<reference evidence="3" key="1">
    <citation type="submission" date="2025-08" db="UniProtKB">
        <authorList>
            <consortium name="Ensembl"/>
        </authorList>
    </citation>
    <scope>IDENTIFICATION</scope>
</reference>
<reference evidence="3" key="2">
    <citation type="submission" date="2025-09" db="UniProtKB">
        <authorList>
            <consortium name="Ensembl"/>
        </authorList>
    </citation>
    <scope>IDENTIFICATION</scope>
</reference>
<accession>A0A3B3BGB0</accession>
<dbReference type="GO" id="GO:0003676">
    <property type="term" value="F:nucleic acid binding"/>
    <property type="evidence" value="ECO:0007669"/>
    <property type="project" value="InterPro"/>
</dbReference>
<dbReference type="AlphaFoldDB" id="A0A3B3BGB0"/>
<evidence type="ECO:0000313" key="4">
    <source>
        <dbReference type="Proteomes" id="UP000261560"/>
    </source>
</evidence>
<dbReference type="InterPro" id="IPR050951">
    <property type="entry name" value="Retrovirus_Pol_polyprotein"/>
</dbReference>
<dbReference type="OMA" id="ESWEFTH"/>
<evidence type="ECO:0000313" key="3">
    <source>
        <dbReference type="Ensembl" id="ENSOMEP00000004616.1"/>
    </source>
</evidence>
<dbReference type="SUPFAM" id="SSF53098">
    <property type="entry name" value="Ribonuclease H-like"/>
    <property type="match status" value="1"/>
</dbReference>
<dbReference type="InterPro" id="IPR036397">
    <property type="entry name" value="RNaseH_sf"/>
</dbReference>
<dbReference type="Gene3D" id="3.30.420.10">
    <property type="entry name" value="Ribonuclease H-like superfamily/Ribonuclease H"/>
    <property type="match status" value="1"/>
</dbReference>
<feature type="region of interest" description="Disordered" evidence="1">
    <location>
        <begin position="218"/>
        <end position="278"/>
    </location>
</feature>
<evidence type="ECO:0000256" key="1">
    <source>
        <dbReference type="SAM" id="MobiDB-lite"/>
    </source>
</evidence>
<name>A0A3B3BGB0_ORYME</name>
<dbReference type="Proteomes" id="UP000261560">
    <property type="component" value="Unplaced"/>
</dbReference>
<proteinExistence type="predicted"/>
<dbReference type="InterPro" id="IPR001584">
    <property type="entry name" value="Integrase_cat-core"/>
</dbReference>
<dbReference type="InterPro" id="IPR012337">
    <property type="entry name" value="RNaseH-like_sf"/>
</dbReference>
<organism evidence="3 4">
    <name type="scientific">Oryzias melastigma</name>
    <name type="common">Marine medaka</name>
    <dbReference type="NCBI Taxonomy" id="30732"/>
    <lineage>
        <taxon>Eukaryota</taxon>
        <taxon>Metazoa</taxon>
        <taxon>Chordata</taxon>
        <taxon>Craniata</taxon>
        <taxon>Vertebrata</taxon>
        <taxon>Euteleostomi</taxon>
        <taxon>Actinopterygii</taxon>
        <taxon>Neopterygii</taxon>
        <taxon>Teleostei</taxon>
        <taxon>Neoteleostei</taxon>
        <taxon>Acanthomorphata</taxon>
        <taxon>Ovalentaria</taxon>
        <taxon>Atherinomorphae</taxon>
        <taxon>Beloniformes</taxon>
        <taxon>Adrianichthyidae</taxon>
        <taxon>Oryziinae</taxon>
        <taxon>Oryzias</taxon>
    </lineage>
</organism>
<dbReference type="PROSITE" id="PS50994">
    <property type="entry name" value="INTEGRASE"/>
    <property type="match status" value="1"/>
</dbReference>
<keyword evidence="4" id="KW-1185">Reference proteome</keyword>
<feature type="domain" description="Integrase catalytic" evidence="2">
    <location>
        <begin position="1"/>
        <end position="115"/>
    </location>
</feature>
<dbReference type="PaxDb" id="30732-ENSOMEP00000004616"/>
<dbReference type="GeneTree" id="ENSGT00490000044642"/>
<dbReference type="Pfam" id="PF00665">
    <property type="entry name" value="rve"/>
    <property type="match status" value="1"/>
</dbReference>
<evidence type="ECO:0000259" key="2">
    <source>
        <dbReference type="PROSITE" id="PS50994"/>
    </source>
</evidence>
<protein>
    <recommendedName>
        <fullName evidence="2">Integrase catalytic domain-containing protein</fullName>
    </recommendedName>
</protein>
<dbReference type="GO" id="GO:0015074">
    <property type="term" value="P:DNA integration"/>
    <property type="evidence" value="ECO:0007669"/>
    <property type="project" value="InterPro"/>
</dbReference>
<dbReference type="PANTHER" id="PTHR37984:SF5">
    <property type="entry name" value="PROTEIN NYNRIN-LIKE"/>
    <property type="match status" value="1"/>
</dbReference>
<dbReference type="FunFam" id="3.30.420.10:FF:000063">
    <property type="entry name" value="Retrovirus-related Pol polyprotein from transposon 297-like Protein"/>
    <property type="match status" value="1"/>
</dbReference>
<dbReference type="Ensembl" id="ENSOMET00000008854.1">
    <property type="protein sequence ID" value="ENSOMEP00000004616.1"/>
    <property type="gene ID" value="ENSOMEG00000005588.1"/>
</dbReference>
<sequence length="278" mass="31210">MAMHSTTIEALKVQFSRHGIPAILQTDNGTQYTSAEFKEFCQSYGIQHKTSSPHAPHSNGEAERAVQTVKRLWTKATDKYLALLDYRTTPLESVGLSPAQLLMGRRPRNNLPAARALLKPMSFDSHKVKHLLDKAKDTQKLYHDRRAGSIRPELQPGDEVRMAPHPGNRKWSPAVVVKPHSAPRSYIVDSKGKLFRRNIQHLRTSTSAANLLRHTMPNEEPWCEPAGTPEVKEDQYAAAPSEPPPPPAVVPLWAPHQTSELYRTRRGRAVKPPDKLNL</sequence>
<dbReference type="PANTHER" id="PTHR37984">
    <property type="entry name" value="PROTEIN CBG26694"/>
    <property type="match status" value="1"/>
</dbReference>
<dbReference type="STRING" id="30732.ENSOMEP00000004616"/>